<gene>
    <name evidence="3" type="ORF">ONZ51_g12647</name>
</gene>
<dbReference type="EMBL" id="JAPEVG010000827">
    <property type="protein sequence ID" value="KAJ8455085.1"/>
    <property type="molecule type" value="Genomic_DNA"/>
</dbReference>
<proteinExistence type="predicted"/>
<name>A0AAD7X3G4_9APHY</name>
<keyword evidence="2" id="KW-0732">Signal</keyword>
<accession>A0AAD7X3G4</accession>
<evidence type="ECO:0000313" key="3">
    <source>
        <dbReference type="EMBL" id="KAJ8455085.1"/>
    </source>
</evidence>
<sequence>MPSFSPWSLCSATSLMLVLTRLHLPAERASVHAYRKVTTNPTLPRPLSASPSRIPQKDAPLASCSGNGSTTSAQLLIASDTSSLLAVAGTQMSTSESEKDMSAFFITPAALSLASLPTASHMSDVEGARTTTANRITRPTWPPSPSSSESDISPRKKRRTMELDSTPTVTIPTRHSVRSKNNDKLTSGSAQAVPAASRRPSISATRHSNHGAPQVLTNQRLEYYSVPGKVSHDSLAPEQFKKRYRDSSLRGDKAHTARAPGRRLTRGDKSRMAEVLETIFGLRHVKDAFVVNVYVPNWAHREQRVRAAHAVRHN</sequence>
<feature type="signal peptide" evidence="2">
    <location>
        <begin position="1"/>
        <end position="20"/>
    </location>
</feature>
<reference evidence="3" key="1">
    <citation type="submission" date="2022-11" db="EMBL/GenBank/DDBJ databases">
        <title>Genome Sequence of Cubamyces cubensis.</title>
        <authorList>
            <person name="Buettner E."/>
        </authorList>
    </citation>
    <scope>NUCLEOTIDE SEQUENCE</scope>
    <source>
        <strain evidence="3">MPL-01</strain>
    </source>
</reference>
<organism evidence="3 4">
    <name type="scientific">Trametes cubensis</name>
    <dbReference type="NCBI Taxonomy" id="1111947"/>
    <lineage>
        <taxon>Eukaryota</taxon>
        <taxon>Fungi</taxon>
        <taxon>Dikarya</taxon>
        <taxon>Basidiomycota</taxon>
        <taxon>Agaricomycotina</taxon>
        <taxon>Agaricomycetes</taxon>
        <taxon>Polyporales</taxon>
        <taxon>Polyporaceae</taxon>
        <taxon>Trametes</taxon>
    </lineage>
</organism>
<comment type="caution">
    <text evidence="3">The sequence shown here is derived from an EMBL/GenBank/DDBJ whole genome shotgun (WGS) entry which is preliminary data.</text>
</comment>
<protein>
    <submittedName>
        <fullName evidence="3">Uncharacterized protein</fullName>
    </submittedName>
</protein>
<feature type="region of interest" description="Disordered" evidence="1">
    <location>
        <begin position="40"/>
        <end position="66"/>
    </location>
</feature>
<keyword evidence="4" id="KW-1185">Reference proteome</keyword>
<evidence type="ECO:0000256" key="1">
    <source>
        <dbReference type="SAM" id="MobiDB-lite"/>
    </source>
</evidence>
<evidence type="ECO:0000313" key="4">
    <source>
        <dbReference type="Proteomes" id="UP001215151"/>
    </source>
</evidence>
<feature type="chain" id="PRO_5042247992" evidence="2">
    <location>
        <begin position="21"/>
        <end position="314"/>
    </location>
</feature>
<feature type="region of interest" description="Disordered" evidence="1">
    <location>
        <begin position="120"/>
        <end position="215"/>
    </location>
</feature>
<feature type="compositionally biased region" description="Polar residues" evidence="1">
    <location>
        <begin position="163"/>
        <end position="173"/>
    </location>
</feature>
<dbReference type="Proteomes" id="UP001215151">
    <property type="component" value="Unassembled WGS sequence"/>
</dbReference>
<dbReference type="AlphaFoldDB" id="A0AAD7X3G4"/>
<evidence type="ECO:0000256" key="2">
    <source>
        <dbReference type="SAM" id="SignalP"/>
    </source>
</evidence>